<dbReference type="SUPFAM" id="SSF56281">
    <property type="entry name" value="Metallo-hydrolase/oxidoreductase"/>
    <property type="match status" value="1"/>
</dbReference>
<gene>
    <name evidence="6" type="ORF">D1639_08260</name>
</gene>
<evidence type="ECO:0000259" key="5">
    <source>
        <dbReference type="SMART" id="SM00849"/>
    </source>
</evidence>
<name>A0A7C9JSB0_9BACT</name>
<dbReference type="InterPro" id="IPR036866">
    <property type="entry name" value="RibonucZ/Hydroxyglut_hydro"/>
</dbReference>
<keyword evidence="3 6" id="KW-0378">Hydrolase</keyword>
<evidence type="ECO:0000256" key="4">
    <source>
        <dbReference type="ARBA" id="ARBA00022833"/>
    </source>
</evidence>
<dbReference type="InterPro" id="IPR001279">
    <property type="entry name" value="Metallo-B-lactamas"/>
</dbReference>
<dbReference type="GO" id="GO:0046872">
    <property type="term" value="F:metal ion binding"/>
    <property type="evidence" value="ECO:0007669"/>
    <property type="project" value="UniProtKB-KW"/>
</dbReference>
<dbReference type="PANTHER" id="PTHR46233:SF3">
    <property type="entry name" value="HYDROXYACYLGLUTATHIONE HYDROLASE GLOC"/>
    <property type="match status" value="1"/>
</dbReference>
<dbReference type="PANTHER" id="PTHR46233">
    <property type="entry name" value="HYDROXYACYLGLUTATHIONE HYDROLASE GLOC"/>
    <property type="match status" value="1"/>
</dbReference>
<proteinExistence type="predicted"/>
<dbReference type="Gene3D" id="3.60.15.10">
    <property type="entry name" value="Ribonuclease Z/Hydroxyacylglutathione hydrolase-like"/>
    <property type="match status" value="1"/>
</dbReference>
<accession>A0A7C9JSB0</accession>
<keyword evidence="2" id="KW-0479">Metal-binding</keyword>
<keyword evidence="4" id="KW-0862">Zinc</keyword>
<reference evidence="6" key="1">
    <citation type="submission" date="2018-08" db="EMBL/GenBank/DDBJ databases">
        <title>Murine metabolic-syndrome-specific gut microbial biobank.</title>
        <authorList>
            <person name="Liu C."/>
        </authorList>
    </citation>
    <scope>NUCLEOTIDE SEQUENCE [LARGE SCALE GENOMIC DNA]</scope>
    <source>
        <strain evidence="6">Z82</strain>
    </source>
</reference>
<evidence type="ECO:0000256" key="1">
    <source>
        <dbReference type="ARBA" id="ARBA00001947"/>
    </source>
</evidence>
<dbReference type="Pfam" id="PF00753">
    <property type="entry name" value="Lactamase_B"/>
    <property type="match status" value="1"/>
</dbReference>
<comment type="cofactor">
    <cofactor evidence="1">
        <name>Zn(2+)</name>
        <dbReference type="ChEBI" id="CHEBI:29105"/>
    </cofactor>
</comment>
<comment type="caution">
    <text evidence="6">The sequence shown here is derived from an EMBL/GenBank/DDBJ whole genome shotgun (WGS) entry which is preliminary data.</text>
</comment>
<feature type="domain" description="Metallo-beta-lactamase" evidence="5">
    <location>
        <begin position="23"/>
        <end position="202"/>
    </location>
</feature>
<sequence length="224" mass="23465">MSQLLHVAGGCVSIEYLVVGMLENNVYLISDGATTIAVDPTAEPQRILEAAGGKIDAIVLTHRHFDHVGGAADLRELTGAPVIASTADAPYICGERTDAEPMPRWKPCPVDVVVSHGDVVELGAMPWKVIGTPGHTPGSICLLLAPQFGSNPDGAPVLIAGDTLFEASIGRTDFSGGSMDDMVHSLKRLATLPDETIVLPGHGNTTTIGAERQRVFAYYAGGAR</sequence>
<dbReference type="InterPro" id="IPR051453">
    <property type="entry name" value="MBL_Glyoxalase_II"/>
</dbReference>
<dbReference type="EMBL" id="QWKH01000064">
    <property type="protein sequence ID" value="NBI35017.1"/>
    <property type="molecule type" value="Genomic_DNA"/>
</dbReference>
<protein>
    <submittedName>
        <fullName evidence="6">MBL fold metallo-hydrolase</fullName>
    </submittedName>
</protein>
<dbReference type="AlphaFoldDB" id="A0A7C9JSB0"/>
<dbReference type="CDD" id="cd06262">
    <property type="entry name" value="metallo-hydrolase-like_MBL-fold"/>
    <property type="match status" value="1"/>
</dbReference>
<organism evidence="6">
    <name type="scientific">Muribaculaceae bacterium Z82</name>
    <dbReference type="NCBI Taxonomy" id="2304548"/>
    <lineage>
        <taxon>Bacteria</taxon>
        <taxon>Pseudomonadati</taxon>
        <taxon>Bacteroidota</taxon>
        <taxon>Bacteroidia</taxon>
        <taxon>Bacteroidales</taxon>
        <taxon>Muribaculaceae</taxon>
    </lineage>
</organism>
<dbReference type="SMART" id="SM00849">
    <property type="entry name" value="Lactamase_B"/>
    <property type="match status" value="1"/>
</dbReference>
<evidence type="ECO:0000313" key="6">
    <source>
        <dbReference type="EMBL" id="NBI35017.1"/>
    </source>
</evidence>
<evidence type="ECO:0000256" key="3">
    <source>
        <dbReference type="ARBA" id="ARBA00022801"/>
    </source>
</evidence>
<dbReference type="GO" id="GO:0016787">
    <property type="term" value="F:hydrolase activity"/>
    <property type="evidence" value="ECO:0007669"/>
    <property type="project" value="UniProtKB-KW"/>
</dbReference>
<evidence type="ECO:0000256" key="2">
    <source>
        <dbReference type="ARBA" id="ARBA00022723"/>
    </source>
</evidence>